<evidence type="ECO:0000313" key="2">
    <source>
        <dbReference type="Proteomes" id="UP000006997"/>
    </source>
</evidence>
<reference evidence="1 2" key="1">
    <citation type="submission" date="2012-04" db="EMBL/GenBank/DDBJ databases">
        <title>The Genome Sequence of Bacillus cereus MC67.</title>
        <authorList>
            <consortium name="The Broad Institute Genome Sequencing Platform"/>
            <consortium name="The Broad Institute Genome Sequencing Center for Infectious Disease"/>
            <person name="Feldgarden M."/>
            <person name="Van der Auwera G.A."/>
            <person name="Mahillon J."/>
            <person name="Duprez V."/>
            <person name="Timmery S."/>
            <person name="Mattelet C."/>
            <person name="Dierick K."/>
            <person name="Sun M."/>
            <person name="Yu Z."/>
            <person name="Zhu L."/>
            <person name="Hu X."/>
            <person name="Shank E.B."/>
            <person name="Swiecicka I."/>
            <person name="Hansen B.M."/>
            <person name="Andrup L."/>
            <person name="Young S.K."/>
            <person name="Zeng Q."/>
            <person name="Gargeya S."/>
            <person name="Fitzgerald M."/>
            <person name="Haas B."/>
            <person name="Abouelleil A."/>
            <person name="Alvarado L."/>
            <person name="Arachchi H.M."/>
            <person name="Berlin A."/>
            <person name="Chapman S.B."/>
            <person name="Goldberg J."/>
            <person name="Griggs A."/>
            <person name="Gujja S."/>
            <person name="Hansen M."/>
            <person name="Howarth C."/>
            <person name="Imamovic A."/>
            <person name="Larimer J."/>
            <person name="McCowen C."/>
            <person name="Montmayeur A."/>
            <person name="Murphy C."/>
            <person name="Neiman D."/>
            <person name="Pearson M."/>
            <person name="Priest M."/>
            <person name="Roberts A."/>
            <person name="Saif S."/>
            <person name="Shea T."/>
            <person name="Sisk P."/>
            <person name="Sykes S."/>
            <person name="Wortman J."/>
            <person name="Nusbaum C."/>
            <person name="Birren B."/>
        </authorList>
    </citation>
    <scope>NUCLEOTIDE SEQUENCE [LARGE SCALE GENOMIC DNA]</scope>
    <source>
        <strain evidence="1 2">MC67</strain>
    </source>
</reference>
<protein>
    <recommendedName>
        <fullName evidence="3">NTP pyrophosphohydrolase MazG putative catalytic core domain-containing protein</fullName>
    </recommendedName>
</protein>
<dbReference type="Gene3D" id="1.10.287.1080">
    <property type="entry name" value="MazG-like"/>
    <property type="match status" value="1"/>
</dbReference>
<name>J8BM16_BACCE</name>
<dbReference type="Proteomes" id="UP000006997">
    <property type="component" value="Unassembled WGS sequence"/>
</dbReference>
<dbReference type="PATRIC" id="fig|1053219.3.peg.4974"/>
<sequence>MFDLIWNVCDLANKLEIDLDEAFQEKMEINRDRVW</sequence>
<proteinExistence type="predicted"/>
<comment type="caution">
    <text evidence="1">The sequence shown here is derived from an EMBL/GenBank/DDBJ whole genome shotgun (WGS) entry which is preliminary data.</text>
</comment>
<gene>
    <name evidence="1" type="ORF">II3_04877</name>
</gene>
<dbReference type="HOGENOM" id="CLU_3363029_0_0_9"/>
<dbReference type="EMBL" id="AHEN01000045">
    <property type="protein sequence ID" value="EJQ94913.1"/>
    <property type="molecule type" value="Genomic_DNA"/>
</dbReference>
<dbReference type="AlphaFoldDB" id="J8BM16"/>
<evidence type="ECO:0000313" key="1">
    <source>
        <dbReference type="EMBL" id="EJQ94913.1"/>
    </source>
</evidence>
<evidence type="ECO:0008006" key="3">
    <source>
        <dbReference type="Google" id="ProtNLM"/>
    </source>
</evidence>
<organism evidence="1 2">
    <name type="scientific">Bacillus cereus MC67</name>
    <dbReference type="NCBI Taxonomy" id="1053219"/>
    <lineage>
        <taxon>Bacteria</taxon>
        <taxon>Bacillati</taxon>
        <taxon>Bacillota</taxon>
        <taxon>Bacilli</taxon>
        <taxon>Bacillales</taxon>
        <taxon>Bacillaceae</taxon>
        <taxon>Bacillus</taxon>
        <taxon>Bacillus cereus group</taxon>
    </lineage>
</organism>
<accession>J8BM16</accession>
<dbReference type="SUPFAM" id="SSF101386">
    <property type="entry name" value="all-alpha NTP pyrophosphatases"/>
    <property type="match status" value="1"/>
</dbReference>